<feature type="compositionally biased region" description="Polar residues" evidence="1">
    <location>
        <begin position="1"/>
        <end position="17"/>
    </location>
</feature>
<feature type="region of interest" description="Disordered" evidence="1">
    <location>
        <begin position="1"/>
        <end position="45"/>
    </location>
</feature>
<reference evidence="2 3" key="1">
    <citation type="journal article" date="2022" name="Allergy">
        <title>Genome assembly and annotation of Periplaneta americana reveal a comprehensive cockroach allergen profile.</title>
        <authorList>
            <person name="Wang L."/>
            <person name="Xiong Q."/>
            <person name="Saelim N."/>
            <person name="Wang L."/>
            <person name="Nong W."/>
            <person name="Wan A.T."/>
            <person name="Shi M."/>
            <person name="Liu X."/>
            <person name="Cao Q."/>
            <person name="Hui J.H.L."/>
            <person name="Sookrung N."/>
            <person name="Leung T.F."/>
            <person name="Tungtrongchitr A."/>
            <person name="Tsui S.K.W."/>
        </authorList>
    </citation>
    <scope>NUCLEOTIDE SEQUENCE [LARGE SCALE GENOMIC DNA]</scope>
    <source>
        <strain evidence="2">PWHHKU_190912</strain>
    </source>
</reference>
<feature type="compositionally biased region" description="Basic residues" evidence="1">
    <location>
        <begin position="62"/>
        <end position="72"/>
    </location>
</feature>
<organism evidence="2 3">
    <name type="scientific">Periplaneta americana</name>
    <name type="common">American cockroach</name>
    <name type="synonym">Blatta americana</name>
    <dbReference type="NCBI Taxonomy" id="6978"/>
    <lineage>
        <taxon>Eukaryota</taxon>
        <taxon>Metazoa</taxon>
        <taxon>Ecdysozoa</taxon>
        <taxon>Arthropoda</taxon>
        <taxon>Hexapoda</taxon>
        <taxon>Insecta</taxon>
        <taxon>Pterygota</taxon>
        <taxon>Neoptera</taxon>
        <taxon>Polyneoptera</taxon>
        <taxon>Dictyoptera</taxon>
        <taxon>Blattodea</taxon>
        <taxon>Blattoidea</taxon>
        <taxon>Blattidae</taxon>
        <taxon>Blattinae</taxon>
        <taxon>Periplaneta</taxon>
    </lineage>
</organism>
<feature type="region of interest" description="Disordered" evidence="1">
    <location>
        <begin position="58"/>
        <end position="130"/>
    </location>
</feature>
<keyword evidence="3" id="KW-1185">Reference proteome</keyword>
<evidence type="ECO:0000256" key="1">
    <source>
        <dbReference type="SAM" id="MobiDB-lite"/>
    </source>
</evidence>
<feature type="compositionally biased region" description="Basic and acidic residues" evidence="1">
    <location>
        <begin position="20"/>
        <end position="45"/>
    </location>
</feature>
<comment type="caution">
    <text evidence="2">The sequence shown here is derived from an EMBL/GenBank/DDBJ whole genome shotgun (WGS) entry which is preliminary data.</text>
</comment>
<name>A0ABQ8T2G1_PERAM</name>
<evidence type="ECO:0000313" key="2">
    <source>
        <dbReference type="EMBL" id="KAJ4440176.1"/>
    </source>
</evidence>
<evidence type="ECO:0000313" key="3">
    <source>
        <dbReference type="Proteomes" id="UP001148838"/>
    </source>
</evidence>
<accession>A0ABQ8T2G1</accession>
<proteinExistence type="predicted"/>
<sequence>MPCPSQTSGFNVPNYVSSMEMERTGDEQHSRKQDYSARKAKNPHDNVVLRRVLDVKTGLGRTRGKAKSRKMGVRSYNVGPIHGEEKTRTTKAQMGRHTRSEGRKTVVKNSKRQEKVEGTRVTLKKPAKKEPYGFSVGCQTLYRRGLDPEQRY</sequence>
<gene>
    <name evidence="2" type="ORF">ANN_08314</name>
</gene>
<dbReference type="EMBL" id="JAJSOF020000017">
    <property type="protein sequence ID" value="KAJ4440176.1"/>
    <property type="molecule type" value="Genomic_DNA"/>
</dbReference>
<dbReference type="Proteomes" id="UP001148838">
    <property type="component" value="Unassembled WGS sequence"/>
</dbReference>
<protein>
    <submittedName>
        <fullName evidence="2">Uncharacterized protein</fullName>
    </submittedName>
</protein>